<organism evidence="1 2">
    <name type="scientific">Kickxella alabastrina</name>
    <dbReference type="NCBI Taxonomy" id="61397"/>
    <lineage>
        <taxon>Eukaryota</taxon>
        <taxon>Fungi</taxon>
        <taxon>Fungi incertae sedis</taxon>
        <taxon>Zoopagomycota</taxon>
        <taxon>Kickxellomycotina</taxon>
        <taxon>Kickxellomycetes</taxon>
        <taxon>Kickxellales</taxon>
        <taxon>Kickxellaceae</taxon>
        <taxon>Kickxella</taxon>
    </lineage>
</organism>
<comment type="caution">
    <text evidence="1">The sequence shown here is derived from an EMBL/GenBank/DDBJ whole genome shotgun (WGS) entry which is preliminary data.</text>
</comment>
<evidence type="ECO:0000313" key="1">
    <source>
        <dbReference type="EMBL" id="KAJ1887755.1"/>
    </source>
</evidence>
<protein>
    <submittedName>
        <fullName evidence="1">Uncharacterized protein</fullName>
    </submittedName>
</protein>
<accession>A0ACC1I4P1</accession>
<dbReference type="Proteomes" id="UP001150581">
    <property type="component" value="Unassembled WGS sequence"/>
</dbReference>
<name>A0ACC1I4P1_9FUNG</name>
<sequence>MRPVNLPISNTVSRQSQEGSVQSRKQQSMSNTRTIGIASSNNSPHNVSPPSQTIAQRPSIEVRHDAVMNGPAKARMLWRESFTPHEIENSSINEKEVKRQEVIFEIIHTEADYVKDLRIIVDILLGPMRSLRIVPADQIELIFGNVQEILELHEGINTAFMERQRKQYPVVWDISDVLLPFVHHFRVYAKYICNQDKALGLVEELKRTSNNFAVFCKERQRRPECRNLPMESFLTLPFQRLLKYPLLLRTLLSSTEQWSQQHANGRLVAEQVDAWIKKIQDARAKLESYACLQALSACVSGVNWAPLLQEEHRLMHSGTVRTTNPKLVSSGSVLPPDEVATMWLFESFALIARAEPVPSGPKSMLPRSSFAGHRGPDASTAPVKRGCMPAANTRYSVVLGPCKVVEVLELAQCKGAPDAYLRAIPFEQPAEAETVRHTSAVVRFASKADCMAWRPKLNAHVCRTLHKTPSLSADILADAIARAKFFDSDEPPAQLLGQARSPPSSGFPTAQPSAMASVSDIPTISVREVFVKFPATVQKGKIRRGWDFLCSKTEDITGQGIKRQLKKYGGGGGKRRATDLVPAPAPNLKPRLTLGQRSLRGSPQTHSQPHLVPPPLPPMHPSQVSLAASQVISTPIIGPMSPSYVHIPMAPGLSAVNGAGEEANSPKAASHIGTVMPQRRRLRNQTLPALGIYHPQVADVSSATVNTTGNSSTCQRTLAGSADNIVLQSYSNYSCRGTGDNKDMVLSSPQAQQFSKFEVGSATLTYSNNSSYCSDAVSAATTFTGTTLSANTVRPPPPPHQLHNETYGDMDMSDSDISYSEHSPEFPRHIAESSGSTLFHPPPVVSQSLPQMQQAAAAAAAAAAATSAAMRSADPQAAAPLRVRMSRVSTGLRMPAPVFEVGSAKLTYGNTETYAASTAERTLPKPMHLKSQNELRTWGSKAHEVMSNMPGFQSDQWHAYGTAGHLLPVRSWQPVDIDEPSSANSTDSFCIVNHEPMPPPPPALPPKTQALRKQTLGRSVFSGRAASSYNS</sequence>
<proteinExistence type="predicted"/>
<dbReference type="EMBL" id="JANBPG010001915">
    <property type="protein sequence ID" value="KAJ1887755.1"/>
    <property type="molecule type" value="Genomic_DNA"/>
</dbReference>
<evidence type="ECO:0000313" key="2">
    <source>
        <dbReference type="Proteomes" id="UP001150581"/>
    </source>
</evidence>
<reference evidence="1" key="1">
    <citation type="submission" date="2022-07" db="EMBL/GenBank/DDBJ databases">
        <title>Phylogenomic reconstructions and comparative analyses of Kickxellomycotina fungi.</title>
        <authorList>
            <person name="Reynolds N.K."/>
            <person name="Stajich J.E."/>
            <person name="Barry K."/>
            <person name="Grigoriev I.V."/>
            <person name="Crous P."/>
            <person name="Smith M.E."/>
        </authorList>
    </citation>
    <scope>NUCLEOTIDE SEQUENCE</scope>
    <source>
        <strain evidence="1">Benny 63K</strain>
    </source>
</reference>
<gene>
    <name evidence="1" type="ORF">LPJ66_008949</name>
</gene>
<keyword evidence="2" id="KW-1185">Reference proteome</keyword>